<sequence length="264" mass="30211">MVEASELDVIRDFLEEGGWLEGVQSNHQSREETRELDMIRDFLEETTSSEHDMIRDFFEEEGWLTELQNQPTRLPVFCQPSCNKISAYSSIRNKNNSSRVRRRTRHHPSERKCKMQKRIKTLSSQSRPADHDPMQWLEYSPFQVFRVTWVGWPRPYLCTIVCDLNGTPAAACIESPCPKDSEGASAIEPSTVVEPVTSASCIWSPGAEMVQVELFVSARTDGHPYGRLGAKSPLWGLDWKDGVVLDSEVQLSDFRCGYVPRRRK</sequence>
<proteinExistence type="predicted"/>
<dbReference type="EMBL" id="HBGS01057066">
    <property type="protein sequence ID" value="CAD9480372.1"/>
    <property type="molecule type" value="Transcribed_RNA"/>
</dbReference>
<name>A0A7S2H4P7_9STRA</name>
<protein>
    <submittedName>
        <fullName evidence="1">Uncharacterized protein</fullName>
    </submittedName>
</protein>
<dbReference type="AlphaFoldDB" id="A0A7S2H4P7"/>
<reference evidence="1" key="1">
    <citation type="submission" date="2021-01" db="EMBL/GenBank/DDBJ databases">
        <authorList>
            <person name="Corre E."/>
            <person name="Pelletier E."/>
            <person name="Niang G."/>
            <person name="Scheremetjew M."/>
            <person name="Finn R."/>
            <person name="Kale V."/>
            <person name="Holt S."/>
            <person name="Cochrane G."/>
            <person name="Meng A."/>
            <person name="Brown T."/>
            <person name="Cohen L."/>
        </authorList>
    </citation>
    <scope>NUCLEOTIDE SEQUENCE</scope>
    <source>
        <strain evidence="1">CCMP1381</strain>
    </source>
</reference>
<evidence type="ECO:0000313" key="1">
    <source>
        <dbReference type="EMBL" id="CAD9480372.1"/>
    </source>
</evidence>
<gene>
    <name evidence="1" type="ORF">DSPE1174_LOCUS29749</name>
</gene>
<organism evidence="1">
    <name type="scientific">Octactis speculum</name>
    <dbReference type="NCBI Taxonomy" id="3111310"/>
    <lineage>
        <taxon>Eukaryota</taxon>
        <taxon>Sar</taxon>
        <taxon>Stramenopiles</taxon>
        <taxon>Ochrophyta</taxon>
        <taxon>Dictyochophyceae</taxon>
        <taxon>Dictyochales</taxon>
        <taxon>Dictyochaceae</taxon>
        <taxon>Octactis</taxon>
    </lineage>
</organism>
<accession>A0A7S2H4P7</accession>